<gene>
    <name evidence="2" type="ORF">WN72_15010</name>
</gene>
<dbReference type="InterPro" id="IPR006311">
    <property type="entry name" value="TAT_signal"/>
</dbReference>
<dbReference type="AlphaFoldDB" id="A0AAE7NLB1"/>
<dbReference type="Pfam" id="PF20256">
    <property type="entry name" value="MoCoBD_2"/>
    <property type="match status" value="2"/>
</dbReference>
<dbReference type="SMART" id="SM01008">
    <property type="entry name" value="Ald_Xan_dh_C"/>
    <property type="match status" value="1"/>
</dbReference>
<dbReference type="Gene3D" id="3.30.365.10">
    <property type="entry name" value="Aldehyde oxidase/xanthine dehydrogenase, molybdopterin binding domain"/>
    <property type="match status" value="4"/>
</dbReference>
<dbReference type="Gene3D" id="3.90.1170.50">
    <property type="entry name" value="Aldehyde oxidase/xanthine dehydrogenase, a/b hammerhead"/>
    <property type="match status" value="1"/>
</dbReference>
<dbReference type="Pfam" id="PF02738">
    <property type="entry name" value="MoCoBD_1"/>
    <property type="match status" value="1"/>
</dbReference>
<proteinExistence type="predicted"/>
<dbReference type="RefSeq" id="WP_092214687.1">
    <property type="nucleotide sequence ID" value="NZ_CP030050.1"/>
</dbReference>
<reference evidence="2 3" key="1">
    <citation type="submission" date="2018-06" db="EMBL/GenBank/DDBJ databases">
        <title>Comparative genomics of Bradyrhizobium nodulating Arachidis hypogaea.</title>
        <authorList>
            <person name="Li Y."/>
        </authorList>
    </citation>
    <scope>NUCLEOTIDE SEQUENCE [LARGE SCALE GENOMIC DNA]</scope>
    <source>
        <strain evidence="2 3">CCBAU 051107</strain>
    </source>
</reference>
<dbReference type="InterPro" id="IPR046867">
    <property type="entry name" value="AldOxase/xan_DH_MoCoBD2"/>
</dbReference>
<dbReference type="PANTHER" id="PTHR47495">
    <property type="entry name" value="ALDEHYDE DEHYDROGENASE"/>
    <property type="match status" value="1"/>
</dbReference>
<dbReference type="PIRSF" id="PIRSF036389">
    <property type="entry name" value="IOR_B"/>
    <property type="match status" value="1"/>
</dbReference>
<dbReference type="PROSITE" id="PS51318">
    <property type="entry name" value="TAT"/>
    <property type="match status" value="1"/>
</dbReference>
<evidence type="ECO:0000313" key="3">
    <source>
        <dbReference type="Proteomes" id="UP000594015"/>
    </source>
</evidence>
<sequence length="728" mass="77934">MNKHVSPKMNRRAFVIGTAAVGAGLAIGLDLPFGGPTVVRAADGSPEVNAWVVVRPDDTVVIRIARSEMGQGSLTGLAQLVAEELECDWTKVATEYPTPGQSIARKRVWGDFSTGGSRGIRSSQDYVRKGGATARVMLIEAAANEWKVPASECTVANGVITHTPSGKTTTYGKVAEAAAKLTPPADVKLKDPKDWRLVGKGVKRLDTADKTNGTMIYGIDVKLPGMLNAAIKDCPVFGGKLKSYDEAKVAGMKGVKKVVRVGDTAVAVVADTWWHAKTALEALPIVWDEGENAKVSSESIAKWLAEGLNNDQPAYVGNKNGDAKAAIAGAAKKVEAVYSYPYQNHATMEPMNATALYTADKCEVWCGTQNGEAAFAAVLEASGLPAEKCDVHKVMPGGGFGRRGQTDYVRQAVMVAKQMPGTPIKLLWSREEDMAHGRYHPITQCKMTGAFDANNNLVALHYRLSGQSILFSLRPEALQNGMDPAAFQGVAQSGEAAFGYSVPNLLIEHAMRNPHVPPGFWRGVNVNHNAIYMECFMDELAQAAGQDPLEFRRKLMGNHPKHLAVLNAVAEKIGWTTPAPQGVYRGIAQVMGYGSYVAGAAEISVTDGSKIKVHRIVASTDPGYVVNPAQVERQIAGSFVYGLSALFYGGCTVKDGKIEQTNFDTYNSMRINEMPKVESVMVPSGGFWGGVGEPTIGVAAPAVLNAYFAATGKRVRSFPLRDQNITFA</sequence>
<dbReference type="GO" id="GO:0016491">
    <property type="term" value="F:oxidoreductase activity"/>
    <property type="evidence" value="ECO:0007669"/>
    <property type="project" value="InterPro"/>
</dbReference>
<dbReference type="Proteomes" id="UP000594015">
    <property type="component" value="Chromosome"/>
</dbReference>
<dbReference type="InterPro" id="IPR012368">
    <property type="entry name" value="OxRdtase_Mopterin-bd_su_IorB"/>
</dbReference>
<feature type="domain" description="Aldehyde oxidase/xanthine dehydrogenase a/b hammerhead" evidence="1">
    <location>
        <begin position="212"/>
        <end position="291"/>
    </location>
</feature>
<accession>A0AAE7NLB1</accession>
<dbReference type="PANTHER" id="PTHR47495:SF2">
    <property type="entry name" value="ALDEHYDE DEHYDROGENASE"/>
    <property type="match status" value="1"/>
</dbReference>
<evidence type="ECO:0000259" key="1">
    <source>
        <dbReference type="SMART" id="SM01008"/>
    </source>
</evidence>
<dbReference type="InterPro" id="IPR000674">
    <property type="entry name" value="Ald_Oxase/Xan_DH_a/b"/>
</dbReference>
<dbReference type="KEGG" id="barh:WN72_15010"/>
<protein>
    <submittedName>
        <fullName evidence="2">Xanthine dehydrogenase family protein molybdopterin-binding subunit</fullName>
    </submittedName>
</protein>
<evidence type="ECO:0000313" key="2">
    <source>
        <dbReference type="EMBL" id="QOZ67467.1"/>
    </source>
</evidence>
<dbReference type="InterPro" id="IPR037165">
    <property type="entry name" value="AldOxase/xan_DH_Mopterin-bd_sf"/>
</dbReference>
<dbReference type="InterPro" id="IPR008274">
    <property type="entry name" value="AldOxase/xan_DH_MoCoBD1"/>
</dbReference>
<organism evidence="2 3">
    <name type="scientific">Bradyrhizobium arachidis</name>
    <dbReference type="NCBI Taxonomy" id="858423"/>
    <lineage>
        <taxon>Bacteria</taxon>
        <taxon>Pseudomonadati</taxon>
        <taxon>Pseudomonadota</taxon>
        <taxon>Alphaproteobacteria</taxon>
        <taxon>Hyphomicrobiales</taxon>
        <taxon>Nitrobacteraceae</taxon>
        <taxon>Bradyrhizobium</taxon>
    </lineage>
</organism>
<dbReference type="InterPro" id="IPR052516">
    <property type="entry name" value="N-heterocyclic_Hydroxylase"/>
</dbReference>
<dbReference type="EMBL" id="CP030050">
    <property type="protein sequence ID" value="QOZ67467.1"/>
    <property type="molecule type" value="Genomic_DNA"/>
</dbReference>
<name>A0AAE7NLB1_9BRAD</name>
<dbReference type="SUPFAM" id="SSF56003">
    <property type="entry name" value="Molybdenum cofactor-binding domain"/>
    <property type="match status" value="2"/>
</dbReference>